<evidence type="ECO:0000313" key="2">
    <source>
        <dbReference type="EMBL" id="KAJ1528188.1"/>
    </source>
</evidence>
<feature type="compositionally biased region" description="Low complexity" evidence="1">
    <location>
        <begin position="277"/>
        <end position="305"/>
    </location>
</feature>
<dbReference type="Proteomes" id="UP001075354">
    <property type="component" value="Chromosome 5"/>
</dbReference>
<protein>
    <submittedName>
        <fullName evidence="2">Uncharacterized protein</fullName>
    </submittedName>
</protein>
<accession>A0AAV7XW57</accession>
<feature type="region of interest" description="Disordered" evidence="1">
    <location>
        <begin position="197"/>
        <end position="256"/>
    </location>
</feature>
<feature type="region of interest" description="Disordered" evidence="1">
    <location>
        <begin position="275"/>
        <end position="341"/>
    </location>
</feature>
<feature type="compositionally biased region" description="Polar residues" evidence="1">
    <location>
        <begin position="15"/>
        <end position="34"/>
    </location>
</feature>
<reference evidence="2" key="1">
    <citation type="submission" date="2022-12" db="EMBL/GenBank/DDBJ databases">
        <title>Chromosome-level genome assembly of the bean flower thrips Megalurothrips usitatus.</title>
        <authorList>
            <person name="Ma L."/>
            <person name="Liu Q."/>
            <person name="Li H."/>
            <person name="Cai W."/>
        </authorList>
    </citation>
    <scope>NUCLEOTIDE SEQUENCE</scope>
    <source>
        <strain evidence="2">Cailab_2022a</strain>
    </source>
</reference>
<sequence>MPDKSDLSLEESDSHTVSTFTPTTAESPRSSSDEVVNPLDYIAITPSLGNVDAEGLEDSFLTSPPTEALETSLSDYEYHALAMTEVEESSLSTSLQQSEPSTSSSQPADSDSSGGDSSADDDSNSPHGSPPVMRLKRVNSVTTSPIRNRASLKSFNDLKHGDTPVHGVVIREINNTPPSSGCIRIQMFRTMHDESDLSLEGSDSHTVSTFTPTTAESPRSSSEVNPLDYIAITPSSGNVDAEGLEDSFLTSPPTDALETSLSDYEYHALAMNEVEESSLSTSLQQSEPSTSSSQSADSDNSGGDSSADDDSHSSHGSPPDSDDPSSESASSESEDSDDGFNLNPPGLYDILQFSDNCSKKEAMAMVLSHAMRHNIDYIGLINYFTVLNVMLGRRYFPCTKRKLWRDLKKKSTGMVKRALCGNCRLYMGTVAAIRAQGRHFVACPHCQARNSVRKIKYFITLSLKKQFQSFLDTPGSAQLLEYRETRRKVSEHGLEDILDGSAYKELREEGQCLESNHNFSYSFNTDGAKVSINGVNSLHFVFVRFNEVEPRIRQKLIFLAAVYIGDKEPDFHVLLKWFVRECNDLSTTGLLWKPDGLNEIRSTFHPTVCVTDAKARCCVLNQSQHNGHYSCTFCNHVGISILGGPCKFPLPGTEVRIGREQRPFVVPECEPRTEETTRQHLIEANATGEAVQGMKPGLGPVFNLQGFRLGEYCSPDDLHPIYEGVTKFHTTLLVTHCNLNEVRQSIVTNRMKAVKFPRNISREKMDFSQRAKWKGSQWRTWLLYLSISCLQNIQGFDERHIRHLSLLSHAIYLLSRDVIHEDDLNLAEEYLLRYVVLFQEYFGEENMRFNVHMLLHMVEATRRWGPLWAHSTEGFESWNGKVKKKIKSPSCALDQVVDRHILTALVGRFPYDLDLSERVKNQLEAMWRNEKVHQITHLVDNVYLLGRGDVRNTTEEERNILLNNHGYDLEELSEYKSVSMRNRMMCHALAMDDNNCDNSTIYTYNDMFCDIKNIVLLNVRGREEVGMFVNILDTGDSLGTAHHIVQMDDGESVAGYISMSLVRCVAIKVTVGNVTYISPLANHMQID</sequence>
<feature type="compositionally biased region" description="Polar residues" evidence="1">
    <location>
        <begin position="60"/>
        <end position="74"/>
    </location>
</feature>
<keyword evidence="3" id="KW-1185">Reference proteome</keyword>
<dbReference type="EMBL" id="JAPTSV010000005">
    <property type="protein sequence ID" value="KAJ1528188.1"/>
    <property type="molecule type" value="Genomic_DNA"/>
</dbReference>
<feature type="compositionally biased region" description="Polar residues" evidence="1">
    <location>
        <begin position="205"/>
        <end position="224"/>
    </location>
</feature>
<dbReference type="PANTHER" id="PTHR46579">
    <property type="entry name" value="F5/8 TYPE C DOMAIN-CONTAINING PROTEIN-RELATED"/>
    <property type="match status" value="1"/>
</dbReference>
<feature type="region of interest" description="Disordered" evidence="1">
    <location>
        <begin position="80"/>
        <end position="143"/>
    </location>
</feature>
<comment type="caution">
    <text evidence="2">The sequence shown here is derived from an EMBL/GenBank/DDBJ whole genome shotgun (WGS) entry which is preliminary data.</text>
</comment>
<organism evidence="2 3">
    <name type="scientific">Megalurothrips usitatus</name>
    <name type="common">bean blossom thrips</name>
    <dbReference type="NCBI Taxonomy" id="439358"/>
    <lineage>
        <taxon>Eukaryota</taxon>
        <taxon>Metazoa</taxon>
        <taxon>Ecdysozoa</taxon>
        <taxon>Arthropoda</taxon>
        <taxon>Hexapoda</taxon>
        <taxon>Insecta</taxon>
        <taxon>Pterygota</taxon>
        <taxon>Neoptera</taxon>
        <taxon>Paraneoptera</taxon>
        <taxon>Thysanoptera</taxon>
        <taxon>Terebrantia</taxon>
        <taxon>Thripoidea</taxon>
        <taxon>Thripidae</taxon>
        <taxon>Megalurothrips</taxon>
    </lineage>
</organism>
<proteinExistence type="predicted"/>
<feature type="region of interest" description="Disordered" evidence="1">
    <location>
        <begin position="1"/>
        <end position="36"/>
    </location>
</feature>
<gene>
    <name evidence="2" type="ORF">ONE63_008100</name>
</gene>
<evidence type="ECO:0000313" key="3">
    <source>
        <dbReference type="Proteomes" id="UP001075354"/>
    </source>
</evidence>
<dbReference type="AlphaFoldDB" id="A0AAV7XW57"/>
<feature type="region of interest" description="Disordered" evidence="1">
    <location>
        <begin position="55"/>
        <end position="74"/>
    </location>
</feature>
<name>A0AAV7XW57_9NEOP</name>
<feature type="compositionally biased region" description="Low complexity" evidence="1">
    <location>
        <begin position="89"/>
        <end position="117"/>
    </location>
</feature>
<evidence type="ECO:0000256" key="1">
    <source>
        <dbReference type="SAM" id="MobiDB-lite"/>
    </source>
</evidence>
<dbReference type="PANTHER" id="PTHR46579:SF1">
    <property type="entry name" value="F5_8 TYPE C DOMAIN-CONTAINING PROTEIN"/>
    <property type="match status" value="1"/>
</dbReference>